<dbReference type="EMBL" id="CP000556">
    <property type="protein sequence ID" value="ABM97381.1"/>
    <property type="molecule type" value="Genomic_DNA"/>
</dbReference>
<geneLocation type="plasmid" evidence="1 2">
    <name>RPME01</name>
</geneLocation>
<dbReference type="SUPFAM" id="SSF52540">
    <property type="entry name" value="P-loop containing nucleoside triphosphate hydrolases"/>
    <property type="match status" value="1"/>
</dbReference>
<evidence type="ECO:0000313" key="2">
    <source>
        <dbReference type="Proteomes" id="UP000000366"/>
    </source>
</evidence>
<dbReference type="Proteomes" id="UP000000366">
    <property type="component" value="Plasmid RPME01"/>
</dbReference>
<protein>
    <submittedName>
        <fullName evidence="1">Uncharacterized protein</fullName>
    </submittedName>
</protein>
<name>A2SP92_METPP</name>
<dbReference type="NCBIfam" id="NF033429">
    <property type="entry name" value="ImuA_translesion"/>
    <property type="match status" value="1"/>
</dbReference>
<reference evidence="1 2" key="1">
    <citation type="journal article" date="2007" name="J. Bacteriol.">
        <title>Whole-genome analysis of the methyl tert-butyl ether-degrading beta-proteobacterium Methylibium petroleiphilum PM1.</title>
        <authorList>
            <person name="Kane S.R."/>
            <person name="Chakicherla A.Y."/>
            <person name="Chain P.S.G."/>
            <person name="Schmidt R."/>
            <person name="Shin M.W."/>
            <person name="Legler T.C."/>
            <person name="Scow K.M."/>
            <person name="Larimer F.W."/>
            <person name="Lucas S.M."/>
            <person name="Richardson P.M."/>
            <person name="Hristova K.R."/>
        </authorList>
    </citation>
    <scope>NUCLEOTIDE SEQUENCE [LARGE SCALE GENOMIC DNA]</scope>
    <source>
        <strain evidence="2">ATCC BAA-1232 / LMG 22953 / PM1</strain>
        <plasmid evidence="1 2">RPME01</plasmid>
    </source>
</reference>
<dbReference type="PIRSF" id="PIRSF037290">
    <property type="entry name" value="UCP037290"/>
    <property type="match status" value="1"/>
</dbReference>
<dbReference type="InterPro" id="IPR017166">
    <property type="entry name" value="UCP037290"/>
</dbReference>
<sequence>MWKANEFGTPLTAVLKSGWSSLDAELPGGGWPCRSLTEVLQPQPSVCEWRLLGPALRSVVAAGQHVVVVGPPKRPHMPGLRHAGLDEKHFVWVQAETPAERLWVTEQLVKSNAAGALLAWLPQARAEQIRRLQVCAQACDGPAFLFRPDTARHEASAAPLRLTATFGLDWELLVHVLKRKGPRHEGVIRLESVPGGLETVLTPRLKRPSRLISHREVRPDVLGSTPARQALRRRVAA</sequence>
<accession>A2SP92</accession>
<evidence type="ECO:0000313" key="1">
    <source>
        <dbReference type="EMBL" id="ABM97381.1"/>
    </source>
</evidence>
<gene>
    <name evidence="1" type="ordered locus">Mpe_B0617</name>
</gene>
<keyword evidence="2" id="KW-1185">Reference proteome</keyword>
<organism evidence="1 2">
    <name type="scientific">Methylibium petroleiphilum (strain ATCC BAA-1232 / LMG 22953 / PM1)</name>
    <dbReference type="NCBI Taxonomy" id="420662"/>
    <lineage>
        <taxon>Bacteria</taxon>
        <taxon>Pseudomonadati</taxon>
        <taxon>Pseudomonadota</taxon>
        <taxon>Betaproteobacteria</taxon>
        <taxon>Burkholderiales</taxon>
        <taxon>Sphaerotilaceae</taxon>
        <taxon>Methylibium</taxon>
    </lineage>
</organism>
<dbReference type="InterPro" id="IPR047610">
    <property type="entry name" value="ImuA_translesion"/>
</dbReference>
<keyword evidence="1" id="KW-0614">Plasmid</keyword>
<proteinExistence type="predicted"/>
<dbReference type="eggNOG" id="COG4544">
    <property type="taxonomic scope" value="Bacteria"/>
</dbReference>
<dbReference type="KEGG" id="mpt:Mpe_B0617"/>
<dbReference type="InterPro" id="IPR027417">
    <property type="entry name" value="P-loop_NTPase"/>
</dbReference>
<dbReference type="AlphaFoldDB" id="A2SP92"/>
<dbReference type="HOGENOM" id="CLU_064653_0_1_4"/>
<dbReference type="Gene3D" id="3.40.50.300">
    <property type="entry name" value="P-loop containing nucleotide triphosphate hydrolases"/>
    <property type="match status" value="1"/>
</dbReference>